<feature type="domain" description="SUZ" evidence="2">
    <location>
        <begin position="98"/>
        <end position="173"/>
    </location>
</feature>
<dbReference type="InterPro" id="IPR024771">
    <property type="entry name" value="SUZ"/>
</dbReference>
<dbReference type="PROSITE" id="PS51673">
    <property type="entry name" value="SUZ"/>
    <property type="match status" value="1"/>
</dbReference>
<feature type="compositionally biased region" description="Basic and acidic residues" evidence="1">
    <location>
        <begin position="153"/>
        <end position="181"/>
    </location>
</feature>
<name>A0AAW0CXA5_9AGAR</name>
<feature type="compositionally biased region" description="Acidic residues" evidence="1">
    <location>
        <begin position="53"/>
        <end position="78"/>
    </location>
</feature>
<dbReference type="EMBL" id="JAWWNJ010000013">
    <property type="protein sequence ID" value="KAK7042853.1"/>
    <property type="molecule type" value="Genomic_DNA"/>
</dbReference>
<dbReference type="AlphaFoldDB" id="A0AAW0CXA5"/>
<feature type="region of interest" description="Disordered" evidence="1">
    <location>
        <begin position="132"/>
        <end position="230"/>
    </location>
</feature>
<evidence type="ECO:0000313" key="3">
    <source>
        <dbReference type="EMBL" id="KAK7042853.1"/>
    </source>
</evidence>
<reference evidence="3 4" key="1">
    <citation type="journal article" date="2024" name="J Genomics">
        <title>Draft genome sequencing and assembly of Favolaschia claudopus CIRM-BRFM 2984 isolated from oak limbs.</title>
        <authorList>
            <person name="Navarro D."/>
            <person name="Drula E."/>
            <person name="Chaduli D."/>
            <person name="Cazenave R."/>
            <person name="Ahrendt S."/>
            <person name="Wang J."/>
            <person name="Lipzen A."/>
            <person name="Daum C."/>
            <person name="Barry K."/>
            <person name="Grigoriev I.V."/>
            <person name="Favel A."/>
            <person name="Rosso M.N."/>
            <person name="Martin F."/>
        </authorList>
    </citation>
    <scope>NUCLEOTIDE SEQUENCE [LARGE SCALE GENOMIC DNA]</scope>
    <source>
        <strain evidence="3 4">CIRM-BRFM 2984</strain>
    </source>
</reference>
<comment type="caution">
    <text evidence="3">The sequence shown here is derived from an EMBL/GenBank/DDBJ whole genome shotgun (WGS) entry which is preliminary data.</text>
</comment>
<sequence>MAASGDWDPPPASASSSASSASISPSPSTSAAHRPRPRTQKPTLKKTVIPVSDDWEDDDDDDDPNEADEDVEEEEQESLYDGQEQNPNQRIWADANARPPPPPALVVVSSSSSTSGASSAVAAAFLQPQMRILKRPPNTAPVQSTSTETPMETIKEREARYRAARERIFGGGEQGKDREKTGSSVTRNPKGPLDAQAKGFVRRGRGDSPSSSSARGVNAIRTDSGGRLAS</sequence>
<feature type="compositionally biased region" description="Low complexity" evidence="1">
    <location>
        <begin position="105"/>
        <end position="119"/>
    </location>
</feature>
<feature type="compositionally biased region" description="Low complexity" evidence="1">
    <location>
        <begin position="13"/>
        <end position="32"/>
    </location>
</feature>
<dbReference type="Pfam" id="PF12752">
    <property type="entry name" value="SUZ"/>
    <property type="match status" value="1"/>
</dbReference>
<dbReference type="Proteomes" id="UP001362999">
    <property type="component" value="Unassembled WGS sequence"/>
</dbReference>
<dbReference type="PANTHER" id="PTHR31796:SF2">
    <property type="entry name" value="SUZ DOMAIN-CONTAINING PROTEIN 1"/>
    <property type="match status" value="1"/>
</dbReference>
<proteinExistence type="predicted"/>
<evidence type="ECO:0000259" key="2">
    <source>
        <dbReference type="PROSITE" id="PS51673"/>
    </source>
</evidence>
<dbReference type="PANTHER" id="PTHR31796">
    <property type="entry name" value="SUZ DOMAIN-CONTAINING PROTEIN 1"/>
    <property type="match status" value="1"/>
</dbReference>
<dbReference type="InterPro" id="IPR039228">
    <property type="entry name" value="SZRD1"/>
</dbReference>
<organism evidence="3 4">
    <name type="scientific">Favolaschia claudopus</name>
    <dbReference type="NCBI Taxonomy" id="2862362"/>
    <lineage>
        <taxon>Eukaryota</taxon>
        <taxon>Fungi</taxon>
        <taxon>Dikarya</taxon>
        <taxon>Basidiomycota</taxon>
        <taxon>Agaricomycotina</taxon>
        <taxon>Agaricomycetes</taxon>
        <taxon>Agaricomycetidae</taxon>
        <taxon>Agaricales</taxon>
        <taxon>Marasmiineae</taxon>
        <taxon>Mycenaceae</taxon>
        <taxon>Favolaschia</taxon>
    </lineage>
</organism>
<feature type="compositionally biased region" description="Low complexity" evidence="1">
    <location>
        <begin position="207"/>
        <end position="216"/>
    </location>
</feature>
<protein>
    <recommendedName>
        <fullName evidence="2">SUZ domain-containing protein</fullName>
    </recommendedName>
</protein>
<evidence type="ECO:0000256" key="1">
    <source>
        <dbReference type="SAM" id="MobiDB-lite"/>
    </source>
</evidence>
<evidence type="ECO:0000313" key="4">
    <source>
        <dbReference type="Proteomes" id="UP001362999"/>
    </source>
</evidence>
<feature type="compositionally biased region" description="Polar residues" evidence="1">
    <location>
        <begin position="140"/>
        <end position="150"/>
    </location>
</feature>
<keyword evidence="4" id="KW-1185">Reference proteome</keyword>
<accession>A0AAW0CXA5</accession>
<feature type="region of interest" description="Disordered" evidence="1">
    <location>
        <begin position="1"/>
        <end position="119"/>
    </location>
</feature>
<gene>
    <name evidence="3" type="ORF">R3P38DRAFT_326696</name>
</gene>